<dbReference type="eggNOG" id="KOG0251">
    <property type="taxonomic scope" value="Eukaryota"/>
</dbReference>
<dbReference type="InterPro" id="IPR013809">
    <property type="entry name" value="ENTH"/>
</dbReference>
<evidence type="ECO:0000313" key="6">
    <source>
        <dbReference type="JaponicusDB" id="SJAG_01748"/>
    </source>
</evidence>
<dbReference type="GO" id="GO:0072583">
    <property type="term" value="P:clathrin-dependent endocytosis"/>
    <property type="evidence" value="ECO:0000318"/>
    <property type="project" value="GO_Central"/>
</dbReference>
<dbReference type="GO" id="GO:0032050">
    <property type="term" value="F:clathrin heavy chain binding"/>
    <property type="evidence" value="ECO:0000318"/>
    <property type="project" value="GO_Central"/>
</dbReference>
<dbReference type="EMBL" id="KE651168">
    <property type="protein sequence ID" value="EEB06698.1"/>
    <property type="molecule type" value="Genomic_DNA"/>
</dbReference>
<evidence type="ECO:0000313" key="7">
    <source>
        <dbReference type="Proteomes" id="UP000001744"/>
    </source>
</evidence>
<dbReference type="PANTHER" id="PTHR22951:SF5">
    <property type="entry name" value="PHOSPHATIDYLINOSITOL-BINDING CLATHRIN ASSEMBLY PROTEIN LAP"/>
    <property type="match status" value="1"/>
</dbReference>
<dbReference type="InterPro" id="IPR014712">
    <property type="entry name" value="ANTH_dom_sf"/>
</dbReference>
<dbReference type="STRING" id="402676.B6JYT0"/>
<dbReference type="JaponicusDB" id="SJAG_01748">
    <property type="gene designation" value="yap18"/>
</dbReference>
<dbReference type="GO" id="GO:0006900">
    <property type="term" value="P:vesicle budding from membrane"/>
    <property type="evidence" value="ECO:0000318"/>
    <property type="project" value="GO_Central"/>
</dbReference>
<feature type="region of interest" description="Disordered" evidence="3">
    <location>
        <begin position="277"/>
        <end position="328"/>
    </location>
</feature>
<dbReference type="OMA" id="PTAWDYS"/>
<dbReference type="GO" id="GO:0030136">
    <property type="term" value="C:clathrin-coated vesicle"/>
    <property type="evidence" value="ECO:0000318"/>
    <property type="project" value="GO_Central"/>
</dbReference>
<dbReference type="SUPFAM" id="SSF48464">
    <property type="entry name" value="ENTH/VHS domain"/>
    <property type="match status" value="1"/>
</dbReference>
<dbReference type="AlphaFoldDB" id="B6JYT0"/>
<evidence type="ECO:0000256" key="3">
    <source>
        <dbReference type="SAM" id="MobiDB-lite"/>
    </source>
</evidence>
<dbReference type="InterPro" id="IPR008942">
    <property type="entry name" value="ENTH_VHS"/>
</dbReference>
<dbReference type="GO" id="GO:0048268">
    <property type="term" value="P:clathrin coat assembly"/>
    <property type="evidence" value="ECO:0007669"/>
    <property type="project" value="InterPro"/>
</dbReference>
<sequence length="556" mass="62536">MFSTYEKSVKKATKIKLAAPKSKHVENLLKATQQGGPVLESVVNCLCERLKNNSWTIVFKALIVFHILIRDGAPNAVIECLTRRDHSLEVLKATALTTQGENIHNYSQYLQERVKQYSRLSCDYARQGDGPKAKLKGLTVERGLLRNVEGIQAQLRRLLKCEYMVEEVDNDITITSFRLLVADLLSLFKAVNLGVINVLEHYFEMSYVDAEHALKIYKCFVTQTETVIHFLSFARSLEFVTRLQVPNIKHAPTGLTSSLEEYLQDPNFESNRQQYMDMKRSKSKQRPPNIAPRAEAPEKPFRKKPPVPEPQAAAPAYNGASLKDTKKEEDDRLNPFLNSSYQHVQSALAEPLTPMSELTASTEYMPQKVIAPVGTPGYMANPYAIQQQQMQQPQMQQPQPSMNVTNPFFPTIGQQEPALQQPPSLPVSPSFPPPPSSIQQQQPLVQPVMPMYPQQPMLTGAPPPVNIQTNMYTGAPAPMITSPQPMMVAQNNTPGYSPMSFQTNVNNNAYNRRSTPNLIQTPPTTRKSSNPFALRRTSQQFSQANWRNSNNPFRPA</sequence>
<dbReference type="PANTHER" id="PTHR22951">
    <property type="entry name" value="CLATHRIN ASSEMBLY PROTEIN"/>
    <property type="match status" value="1"/>
</dbReference>
<keyword evidence="7" id="KW-1185">Reference proteome</keyword>
<dbReference type="GeneID" id="7048180"/>
<proteinExistence type="predicted"/>
<dbReference type="Gene3D" id="1.20.58.150">
    <property type="entry name" value="ANTH domain"/>
    <property type="match status" value="1"/>
</dbReference>
<protein>
    <submittedName>
        <fullName evidence="5">ENTH/VHS domain-containing protein</fullName>
    </submittedName>
</protein>
<keyword evidence="2" id="KW-0963">Cytoplasm</keyword>
<evidence type="ECO:0000256" key="1">
    <source>
        <dbReference type="ARBA" id="ARBA00004496"/>
    </source>
</evidence>
<evidence type="ECO:0000259" key="4">
    <source>
        <dbReference type="PROSITE" id="PS50942"/>
    </source>
</evidence>
<dbReference type="HOGENOM" id="CLU_014248_2_0_1"/>
<gene>
    <name evidence="6" type="primary">yap18</name>
    <name evidence="5" type="ORF">SJAG_01748</name>
</gene>
<dbReference type="InterPro" id="IPR011417">
    <property type="entry name" value="ANTH_dom"/>
</dbReference>
<dbReference type="GO" id="GO:0000149">
    <property type="term" value="F:SNARE binding"/>
    <property type="evidence" value="ECO:0000318"/>
    <property type="project" value="GO_Central"/>
</dbReference>
<organism evidence="5 7">
    <name type="scientific">Schizosaccharomyces japonicus (strain yFS275 / FY16936)</name>
    <name type="common">Fission yeast</name>
    <dbReference type="NCBI Taxonomy" id="402676"/>
    <lineage>
        <taxon>Eukaryota</taxon>
        <taxon>Fungi</taxon>
        <taxon>Dikarya</taxon>
        <taxon>Ascomycota</taxon>
        <taxon>Taphrinomycotina</taxon>
        <taxon>Schizosaccharomycetes</taxon>
        <taxon>Schizosaccharomycetales</taxon>
        <taxon>Schizosaccharomycetaceae</taxon>
        <taxon>Schizosaccharomyces</taxon>
    </lineage>
</organism>
<evidence type="ECO:0000256" key="2">
    <source>
        <dbReference type="ARBA" id="ARBA00022490"/>
    </source>
</evidence>
<dbReference type="OrthoDB" id="44015at2759"/>
<dbReference type="FunFam" id="1.20.58.150:FF:000004">
    <property type="entry name" value="ENTH domain protein"/>
    <property type="match status" value="1"/>
</dbReference>
<accession>B6JYT0</accession>
<dbReference type="Proteomes" id="UP000001744">
    <property type="component" value="Unassembled WGS sequence"/>
</dbReference>
<feature type="region of interest" description="Disordered" evidence="3">
    <location>
        <begin position="506"/>
        <end position="556"/>
    </location>
</feature>
<feature type="domain" description="ENTH" evidence="4">
    <location>
        <begin position="1"/>
        <end position="124"/>
    </location>
</feature>
<feature type="region of interest" description="Disordered" evidence="3">
    <location>
        <begin position="414"/>
        <end position="440"/>
    </location>
</feature>
<dbReference type="GO" id="GO:0005545">
    <property type="term" value="F:1-phosphatidylinositol binding"/>
    <property type="evidence" value="ECO:0000318"/>
    <property type="project" value="GO_Central"/>
</dbReference>
<name>B6JYT0_SCHJY</name>
<dbReference type="Pfam" id="PF07651">
    <property type="entry name" value="ANTH"/>
    <property type="match status" value="1"/>
</dbReference>
<dbReference type="PROSITE" id="PS50942">
    <property type="entry name" value="ENTH"/>
    <property type="match status" value="1"/>
</dbReference>
<dbReference type="VEuPathDB" id="FungiDB:SJAG_01748"/>
<feature type="compositionally biased region" description="Pro residues" evidence="3">
    <location>
        <begin position="423"/>
        <end position="436"/>
    </location>
</feature>
<dbReference type="InterPro" id="IPR045192">
    <property type="entry name" value="AP180-like"/>
</dbReference>
<dbReference type="SMART" id="SM00273">
    <property type="entry name" value="ENTH"/>
    <property type="match status" value="1"/>
</dbReference>
<dbReference type="GO" id="GO:0005546">
    <property type="term" value="F:phosphatidylinositol-4,5-bisphosphate binding"/>
    <property type="evidence" value="ECO:0000318"/>
    <property type="project" value="GO_Central"/>
</dbReference>
<evidence type="ECO:0000313" key="5">
    <source>
        <dbReference type="EMBL" id="EEB06698.1"/>
    </source>
</evidence>
<comment type="subcellular location">
    <subcellularLocation>
        <location evidence="1">Cytoplasm</location>
    </subcellularLocation>
</comment>
<reference evidence="5 7" key="1">
    <citation type="journal article" date="2011" name="Science">
        <title>Comparative functional genomics of the fission yeasts.</title>
        <authorList>
            <person name="Rhind N."/>
            <person name="Chen Z."/>
            <person name="Yassour M."/>
            <person name="Thompson D.A."/>
            <person name="Haas B.J."/>
            <person name="Habib N."/>
            <person name="Wapinski I."/>
            <person name="Roy S."/>
            <person name="Lin M.F."/>
            <person name="Heiman D.I."/>
            <person name="Young S.K."/>
            <person name="Furuya K."/>
            <person name="Guo Y."/>
            <person name="Pidoux A."/>
            <person name="Chen H.M."/>
            <person name="Robbertse B."/>
            <person name="Goldberg J.M."/>
            <person name="Aoki K."/>
            <person name="Bayne E.H."/>
            <person name="Berlin A.M."/>
            <person name="Desjardins C.A."/>
            <person name="Dobbs E."/>
            <person name="Dukaj L."/>
            <person name="Fan L."/>
            <person name="FitzGerald M.G."/>
            <person name="French C."/>
            <person name="Gujja S."/>
            <person name="Hansen K."/>
            <person name="Keifenheim D."/>
            <person name="Levin J.Z."/>
            <person name="Mosher R.A."/>
            <person name="Mueller C.A."/>
            <person name="Pfiffner J."/>
            <person name="Priest M."/>
            <person name="Russ C."/>
            <person name="Smialowska A."/>
            <person name="Swoboda P."/>
            <person name="Sykes S.M."/>
            <person name="Vaughn M."/>
            <person name="Vengrova S."/>
            <person name="Yoder R."/>
            <person name="Zeng Q."/>
            <person name="Allshire R."/>
            <person name="Baulcombe D."/>
            <person name="Birren B.W."/>
            <person name="Brown W."/>
            <person name="Ekwall K."/>
            <person name="Kellis M."/>
            <person name="Leatherwood J."/>
            <person name="Levin H."/>
            <person name="Margalit H."/>
            <person name="Martienssen R."/>
            <person name="Nieduszynski C.A."/>
            <person name="Spatafora J.W."/>
            <person name="Friedman N."/>
            <person name="Dalgaard J.Z."/>
            <person name="Baumann P."/>
            <person name="Niki H."/>
            <person name="Regev A."/>
            <person name="Nusbaum C."/>
        </authorList>
    </citation>
    <scope>NUCLEOTIDE SEQUENCE [LARGE SCALE GENOMIC DNA]</scope>
    <source>
        <strain evidence="7">yFS275 / FY16936</strain>
    </source>
</reference>
<dbReference type="SUPFAM" id="SSF89009">
    <property type="entry name" value="GAT-like domain"/>
    <property type="match status" value="1"/>
</dbReference>
<dbReference type="CDD" id="cd16988">
    <property type="entry name" value="ANTH_N_YAP180"/>
    <property type="match status" value="1"/>
</dbReference>
<dbReference type="GO" id="GO:0005905">
    <property type="term" value="C:clathrin-coated pit"/>
    <property type="evidence" value="ECO:0000318"/>
    <property type="project" value="GO_Central"/>
</dbReference>
<dbReference type="RefSeq" id="XP_002172991.1">
    <property type="nucleotide sequence ID" value="XM_002172955.2"/>
</dbReference>
<dbReference type="Gene3D" id="1.25.40.90">
    <property type="match status" value="1"/>
</dbReference>